<dbReference type="InterPro" id="IPR051147">
    <property type="entry name" value="CFAP_domain-containing"/>
</dbReference>
<dbReference type="EMBL" id="WEIS01011657">
    <property type="protein sequence ID" value="NWI63026.1"/>
    <property type="molecule type" value="Genomic_DNA"/>
</dbReference>
<evidence type="ECO:0000256" key="2">
    <source>
        <dbReference type="SAM" id="Coils"/>
    </source>
</evidence>
<dbReference type="PANTHER" id="PTHR21683:SF8">
    <property type="entry name" value="COILED-COIL DOMAIN-CONTAINING PROTEIN 42"/>
    <property type="match status" value="1"/>
</dbReference>
<accession>A0A851D503</accession>
<keyword evidence="5" id="KW-1185">Reference proteome</keyword>
<dbReference type="Pfam" id="PF13863">
    <property type="entry name" value="DUF4200"/>
    <property type="match status" value="1"/>
</dbReference>
<organism evidence="4 5">
    <name type="scientific">Todus mexicanus</name>
    <name type="common">Puerto Rican tody</name>
    <dbReference type="NCBI Taxonomy" id="135184"/>
    <lineage>
        <taxon>Eukaryota</taxon>
        <taxon>Metazoa</taxon>
        <taxon>Chordata</taxon>
        <taxon>Craniata</taxon>
        <taxon>Vertebrata</taxon>
        <taxon>Euteleostomi</taxon>
        <taxon>Archelosauria</taxon>
        <taxon>Archosauria</taxon>
        <taxon>Dinosauria</taxon>
        <taxon>Saurischia</taxon>
        <taxon>Theropoda</taxon>
        <taxon>Coelurosauria</taxon>
        <taxon>Aves</taxon>
        <taxon>Neognathae</taxon>
        <taxon>Neoaves</taxon>
        <taxon>Telluraves</taxon>
        <taxon>Coraciimorphae</taxon>
        <taxon>Coraciiformes</taxon>
        <taxon>Todidae</taxon>
        <taxon>Todus</taxon>
    </lineage>
</organism>
<reference evidence="4" key="1">
    <citation type="submission" date="2019-10" db="EMBL/GenBank/DDBJ databases">
        <title>Bird 10,000 Genomes (B10K) Project - Family phase.</title>
        <authorList>
            <person name="Zhang G."/>
        </authorList>
    </citation>
    <scope>NUCLEOTIDE SEQUENCE</scope>
    <source>
        <strain evidence="4">B10K-DU-002-69</strain>
        <tissue evidence="4">Muscle</tissue>
    </source>
</reference>
<feature type="non-terminal residue" evidence="4">
    <location>
        <position position="235"/>
    </location>
</feature>
<feature type="coiled-coil region" evidence="2">
    <location>
        <begin position="170"/>
        <end position="201"/>
    </location>
</feature>
<comment type="caution">
    <text evidence="4">The sequence shown here is derived from an EMBL/GenBank/DDBJ whole genome shotgun (WGS) entry which is preliminary data.</text>
</comment>
<evidence type="ECO:0000256" key="1">
    <source>
        <dbReference type="ARBA" id="ARBA00023054"/>
    </source>
</evidence>
<dbReference type="PANTHER" id="PTHR21683">
    <property type="entry name" value="COILED-COIL DOMAIN-CONTAINING PROTEIN 42 LIKE-2-LIKE-RELATED"/>
    <property type="match status" value="1"/>
</dbReference>
<evidence type="ECO:0000313" key="4">
    <source>
        <dbReference type="EMBL" id="NWI63026.1"/>
    </source>
</evidence>
<protein>
    <submittedName>
        <fullName evidence="4">CCD42 protein</fullName>
    </submittedName>
</protein>
<feature type="domain" description="DUF4200" evidence="3">
    <location>
        <begin position="11"/>
        <end position="128"/>
    </location>
</feature>
<evidence type="ECO:0000313" key="5">
    <source>
        <dbReference type="Proteomes" id="UP000660247"/>
    </source>
</evidence>
<gene>
    <name evidence="4" type="primary">Ccdc42</name>
    <name evidence="4" type="ORF">TODMEX_R07511</name>
</gene>
<dbReference type="OrthoDB" id="2134857at2759"/>
<name>A0A851D503_TODME</name>
<dbReference type="GO" id="GO:0007286">
    <property type="term" value="P:spermatid development"/>
    <property type="evidence" value="ECO:0007669"/>
    <property type="project" value="TreeGrafter"/>
</dbReference>
<dbReference type="InterPro" id="IPR025252">
    <property type="entry name" value="DUF4200"/>
</dbReference>
<proteinExistence type="predicted"/>
<feature type="coiled-coil region" evidence="2">
    <location>
        <begin position="8"/>
        <end position="112"/>
    </location>
</feature>
<keyword evidence="1 2" id="KW-0175">Coiled coil</keyword>
<sequence length="235" mass="28434">EEDILTPFIRLQEKKKQAKAMQKAWEEKEEDFKERMQVVTRRWVELHNKKAQLKINMEKSENNLKHENQMEIQSLRKASKDRDRTIQLEGELERAKKKLDALRYKHQRLCNKVQKYSIFNRYVEDVVKISVFEDVQEVIARYKTLMRMRKDLLQAQQGYKEDIEQTNILLDQYKTEKEVQIQKYKNELAELQEHYGETLKDIFLWQNCWADIQDITVKKAQELGTIKLVILNLFQ</sequence>
<dbReference type="GO" id="GO:0005856">
    <property type="term" value="C:cytoskeleton"/>
    <property type="evidence" value="ECO:0007669"/>
    <property type="project" value="UniProtKB-ARBA"/>
</dbReference>
<evidence type="ECO:0000259" key="3">
    <source>
        <dbReference type="Pfam" id="PF13863"/>
    </source>
</evidence>
<feature type="non-terminal residue" evidence="4">
    <location>
        <position position="1"/>
    </location>
</feature>
<dbReference type="Proteomes" id="UP000660247">
    <property type="component" value="Unassembled WGS sequence"/>
</dbReference>
<dbReference type="AlphaFoldDB" id="A0A851D503"/>